<evidence type="ECO:0000259" key="2">
    <source>
        <dbReference type="Pfam" id="PF01979"/>
    </source>
</evidence>
<dbReference type="AlphaFoldDB" id="A0A8H5F501"/>
<dbReference type="InterPro" id="IPR032466">
    <property type="entry name" value="Metal_Hydrolase"/>
</dbReference>
<dbReference type="PANTHER" id="PTHR43668:SF5">
    <property type="entry name" value="AMIDOHYDROLASE 3 DOMAIN-CONTAINING PROTEIN"/>
    <property type="match status" value="1"/>
</dbReference>
<evidence type="ECO:0000256" key="1">
    <source>
        <dbReference type="SAM" id="MobiDB-lite"/>
    </source>
</evidence>
<proteinExistence type="predicted"/>
<organism evidence="3 4">
    <name type="scientific">Psilocybe cf. subviscida</name>
    <dbReference type="NCBI Taxonomy" id="2480587"/>
    <lineage>
        <taxon>Eukaryota</taxon>
        <taxon>Fungi</taxon>
        <taxon>Dikarya</taxon>
        <taxon>Basidiomycota</taxon>
        <taxon>Agaricomycotina</taxon>
        <taxon>Agaricomycetes</taxon>
        <taxon>Agaricomycetidae</taxon>
        <taxon>Agaricales</taxon>
        <taxon>Agaricineae</taxon>
        <taxon>Strophariaceae</taxon>
        <taxon>Psilocybe</taxon>
    </lineage>
</organism>
<feature type="region of interest" description="Disordered" evidence="1">
    <location>
        <begin position="83"/>
        <end position="109"/>
    </location>
</feature>
<dbReference type="InterPro" id="IPR006680">
    <property type="entry name" value="Amidohydro-rel"/>
</dbReference>
<feature type="domain" description="Amidohydrolase-related" evidence="2">
    <location>
        <begin position="413"/>
        <end position="536"/>
    </location>
</feature>
<dbReference type="PANTHER" id="PTHR43668">
    <property type="entry name" value="ALLANTOINASE"/>
    <property type="match status" value="1"/>
</dbReference>
<dbReference type="OrthoDB" id="10258955at2759"/>
<reference evidence="3 4" key="1">
    <citation type="journal article" date="2020" name="ISME J.">
        <title>Uncovering the hidden diversity of litter-decomposition mechanisms in mushroom-forming fungi.</title>
        <authorList>
            <person name="Floudas D."/>
            <person name="Bentzer J."/>
            <person name="Ahren D."/>
            <person name="Johansson T."/>
            <person name="Persson P."/>
            <person name="Tunlid A."/>
        </authorList>
    </citation>
    <scope>NUCLEOTIDE SEQUENCE [LARGE SCALE GENOMIC DNA]</scope>
    <source>
        <strain evidence="3 4">CBS 101986</strain>
    </source>
</reference>
<dbReference type="EMBL" id="JAACJJ010000017">
    <property type="protein sequence ID" value="KAF5323787.1"/>
    <property type="molecule type" value="Genomic_DNA"/>
</dbReference>
<dbReference type="Gene3D" id="3.20.20.140">
    <property type="entry name" value="Metal-dependent hydrolases"/>
    <property type="match status" value="2"/>
</dbReference>
<dbReference type="InterPro" id="IPR011059">
    <property type="entry name" value="Metal-dep_hydrolase_composite"/>
</dbReference>
<gene>
    <name evidence="3" type="ORF">D9619_012926</name>
</gene>
<protein>
    <recommendedName>
        <fullName evidence="2">Amidohydrolase-related domain-containing protein</fullName>
    </recommendedName>
</protein>
<evidence type="ECO:0000313" key="4">
    <source>
        <dbReference type="Proteomes" id="UP000567179"/>
    </source>
</evidence>
<dbReference type="GO" id="GO:0004038">
    <property type="term" value="F:allantoinase activity"/>
    <property type="evidence" value="ECO:0007669"/>
    <property type="project" value="TreeGrafter"/>
</dbReference>
<keyword evidence="4" id="KW-1185">Reference proteome</keyword>
<dbReference type="Pfam" id="PF01979">
    <property type="entry name" value="Amidohydro_1"/>
    <property type="match status" value="1"/>
</dbReference>
<sequence length="988" mass="106879">MEKGALSEPDATYNEKPALCLRRLTTPKTTLARRLIYLCTCALLLQAAVSLSGTLSSSGRKPQSARDPEVAARRAALVAKCNDVNRPAGPPASFTPSSRLRSADRGNERWVPGTPPVLIKNARIWTGEEIIEHGDVFVERGLVVAAGFLPPSLLYHIKSLEGTDTKVEIIDAHGRWLTPGLVDIHSHLGVNSAPALSGAFDGNSRKAPILPWLRSVDGLNTHDDAYRLSIAGGVTTAQVLPGSANNIGGQSFVIKLRETQERSTTSRVLEPPETLVGGGNGTEWVHWRHMKHACGENPDRVYSQTRMDGQWNFRHAYDTARILMLKQDKFCAKVAAGEWDALRSGDQDSDEDPEFPEDLQWESLVDVLRGKVKLSIHCYEAVDLDGIVRLSNEFSFPVASFHHAGETYLVPDLLKKTWGGAPVASLFASNFKKKREAYRGSEFAPRVLAEHGIPVVMKSDHPVMNSRYLMFEAQQAHYYGLDPILALASVTSTPAKALGLGHRVGSIAEGYDADLVLWDSHPLALGATPTQVFIDGIAQLPRNAPVLRKSHVLQRLPKVPNFDKEKNATVEWQGEMPLRGRILGKGRRVRVVGIAAMDIPGQDGLTVTEGGIKTVWESTNKDGVVVIEDGRIVCASPSTPDEQAYGFPSSKLEDDEEEVVDLRGGELRLGLTTYGAPIGLVEIRLEASTNDGNVRDPLIDQDPPTGLVHAVDGLAFEGRNMLLAYRSGITMGITAPTGSGFIRGVSAAFSLGAPHALANGAIQQSETALHISLSYNSPKVSVSTQVAALRRLLLADDKDEDNAWTRGDMTLVVSVENADIMATLLSLKAEYEESTGQTLEVTFSGGTEAHLLADEIAAAGVSVILTKLRPYPGTWEQRRILPGPPLTEKSALATLLDAGVNAALGVADEAEARNTLFELAWASLDSNGTISRTKALSLVSTNLHKALGYERPKYSIPDIVMYHGGGILDFQSKVVGVISATRRVIELF</sequence>
<dbReference type="Proteomes" id="UP000567179">
    <property type="component" value="Unassembled WGS sequence"/>
</dbReference>
<comment type="caution">
    <text evidence="3">The sequence shown here is derived from an EMBL/GenBank/DDBJ whole genome shotgun (WGS) entry which is preliminary data.</text>
</comment>
<name>A0A8H5F501_9AGAR</name>
<dbReference type="SUPFAM" id="SSF51556">
    <property type="entry name" value="Metallo-dependent hydrolases"/>
    <property type="match status" value="1"/>
</dbReference>
<dbReference type="InterPro" id="IPR050138">
    <property type="entry name" value="DHOase/Allantoinase_Hydrolase"/>
</dbReference>
<dbReference type="GO" id="GO:0006145">
    <property type="term" value="P:purine nucleobase catabolic process"/>
    <property type="evidence" value="ECO:0007669"/>
    <property type="project" value="TreeGrafter"/>
</dbReference>
<accession>A0A8H5F501</accession>
<dbReference type="SUPFAM" id="SSF51338">
    <property type="entry name" value="Composite domain of metallo-dependent hydrolases"/>
    <property type="match status" value="1"/>
</dbReference>
<dbReference type="GO" id="GO:0005737">
    <property type="term" value="C:cytoplasm"/>
    <property type="evidence" value="ECO:0007669"/>
    <property type="project" value="TreeGrafter"/>
</dbReference>
<evidence type="ECO:0000313" key="3">
    <source>
        <dbReference type="EMBL" id="KAF5323787.1"/>
    </source>
</evidence>